<feature type="transmembrane region" description="Helical" evidence="6">
    <location>
        <begin position="255"/>
        <end position="279"/>
    </location>
</feature>
<evidence type="ECO:0000256" key="2">
    <source>
        <dbReference type="ARBA" id="ARBA00022475"/>
    </source>
</evidence>
<feature type="signal peptide" evidence="7">
    <location>
        <begin position="1"/>
        <end position="20"/>
    </location>
</feature>
<feature type="transmembrane region" description="Helical" evidence="6">
    <location>
        <begin position="229"/>
        <end position="248"/>
    </location>
</feature>
<evidence type="ECO:0000313" key="9">
    <source>
        <dbReference type="EMBL" id="PWK47922.1"/>
    </source>
</evidence>
<dbReference type="RefSeq" id="WP_109764456.1">
    <property type="nucleotide sequence ID" value="NZ_QGGU01000010.1"/>
</dbReference>
<evidence type="ECO:0000256" key="1">
    <source>
        <dbReference type="ARBA" id="ARBA00004651"/>
    </source>
</evidence>
<sequence length="309" mass="32610">MPQSKLLPPLLTITALCAFAANSVLCRLALGENTIDPASFTVVRLISGALALGIIVMLRSNASSSSTTETISKQSFNPSQKPTGTQTGLARTWLAPIMLFTYAISFSFAYVSLDTATGALILFATVQFSMLGINLLNGTKLRAVEWLGAMVSLSGFALLMLPGATQPSLFGFILMVISGIAWAIYTLEGKRSFQPVRNTAVNFWRSVPFAVALLIAALLYLPITLSTQGILLAVASGVVASALGYTIWYSALRHLTVTLAALSQLTVPLIAAIGGLLWVGETLTSNLILSGSLILGGIFLVIIRPGVKT</sequence>
<proteinExistence type="predicted"/>
<accession>A0A316FIL3</accession>
<evidence type="ECO:0000256" key="7">
    <source>
        <dbReference type="SAM" id="SignalP"/>
    </source>
</evidence>
<feature type="transmembrane region" description="Helical" evidence="6">
    <location>
        <begin position="119"/>
        <end position="136"/>
    </location>
</feature>
<gene>
    <name evidence="9" type="ORF">C8D97_110137</name>
</gene>
<feature type="domain" description="EamA" evidence="8">
    <location>
        <begin position="170"/>
        <end position="302"/>
    </location>
</feature>
<feature type="transmembrane region" description="Helical" evidence="6">
    <location>
        <begin position="93"/>
        <end position="113"/>
    </location>
</feature>
<dbReference type="EMBL" id="QGGU01000010">
    <property type="protein sequence ID" value="PWK47922.1"/>
    <property type="molecule type" value="Genomic_DNA"/>
</dbReference>
<comment type="subcellular location">
    <subcellularLocation>
        <location evidence="1">Cell membrane</location>
        <topology evidence="1">Multi-pass membrane protein</topology>
    </subcellularLocation>
</comment>
<evidence type="ECO:0000259" key="8">
    <source>
        <dbReference type="Pfam" id="PF00892"/>
    </source>
</evidence>
<dbReference type="OrthoDB" id="321830at2"/>
<dbReference type="PANTHER" id="PTHR42920">
    <property type="entry name" value="OS03G0707200 PROTEIN-RELATED"/>
    <property type="match status" value="1"/>
</dbReference>
<keyword evidence="2" id="KW-1003">Cell membrane</keyword>
<dbReference type="Pfam" id="PF00892">
    <property type="entry name" value="EamA"/>
    <property type="match status" value="1"/>
</dbReference>
<feature type="transmembrane region" description="Helical" evidence="6">
    <location>
        <begin position="167"/>
        <end position="185"/>
    </location>
</feature>
<name>A0A316FIL3_9GAMM</name>
<reference evidence="9 10" key="1">
    <citation type="submission" date="2018-05" db="EMBL/GenBank/DDBJ databases">
        <title>Genomic Encyclopedia of Type Strains, Phase IV (KMG-IV): sequencing the most valuable type-strain genomes for metagenomic binning, comparative biology and taxonomic classification.</title>
        <authorList>
            <person name="Goeker M."/>
        </authorList>
    </citation>
    <scope>NUCLEOTIDE SEQUENCE [LARGE SCALE GENOMIC DNA]</scope>
    <source>
        <strain evidence="9 10">DSM 25350</strain>
    </source>
</reference>
<dbReference type="AlphaFoldDB" id="A0A316FIL3"/>
<dbReference type="SUPFAM" id="SSF103481">
    <property type="entry name" value="Multidrug resistance efflux transporter EmrE"/>
    <property type="match status" value="1"/>
</dbReference>
<feature type="transmembrane region" description="Helical" evidence="6">
    <location>
        <begin position="42"/>
        <end position="58"/>
    </location>
</feature>
<organism evidence="9 10">
    <name type="scientific">Pleionea mediterranea</name>
    <dbReference type="NCBI Taxonomy" id="523701"/>
    <lineage>
        <taxon>Bacteria</taxon>
        <taxon>Pseudomonadati</taxon>
        <taxon>Pseudomonadota</taxon>
        <taxon>Gammaproteobacteria</taxon>
        <taxon>Oceanospirillales</taxon>
        <taxon>Pleioneaceae</taxon>
        <taxon>Pleionea</taxon>
    </lineage>
</organism>
<dbReference type="GO" id="GO:0005886">
    <property type="term" value="C:plasma membrane"/>
    <property type="evidence" value="ECO:0007669"/>
    <property type="project" value="UniProtKB-SubCell"/>
</dbReference>
<comment type="caution">
    <text evidence="9">The sequence shown here is derived from an EMBL/GenBank/DDBJ whole genome shotgun (WGS) entry which is preliminary data.</text>
</comment>
<evidence type="ECO:0000256" key="5">
    <source>
        <dbReference type="ARBA" id="ARBA00023136"/>
    </source>
</evidence>
<feature type="transmembrane region" description="Helical" evidence="6">
    <location>
        <begin position="206"/>
        <end position="223"/>
    </location>
</feature>
<feature type="transmembrane region" description="Helical" evidence="6">
    <location>
        <begin position="285"/>
        <end position="303"/>
    </location>
</feature>
<dbReference type="InterPro" id="IPR037185">
    <property type="entry name" value="EmrE-like"/>
</dbReference>
<keyword evidence="3 6" id="KW-0812">Transmembrane</keyword>
<keyword evidence="4 6" id="KW-1133">Transmembrane helix</keyword>
<dbReference type="InterPro" id="IPR000620">
    <property type="entry name" value="EamA_dom"/>
</dbReference>
<feature type="chain" id="PRO_5016348917" evidence="7">
    <location>
        <begin position="21"/>
        <end position="309"/>
    </location>
</feature>
<dbReference type="PANTHER" id="PTHR42920:SF11">
    <property type="entry name" value="INNER MEMBRANE PROTEIN YTFF"/>
    <property type="match status" value="1"/>
</dbReference>
<keyword evidence="5 6" id="KW-0472">Membrane</keyword>
<evidence type="ECO:0000313" key="10">
    <source>
        <dbReference type="Proteomes" id="UP000245790"/>
    </source>
</evidence>
<keyword evidence="10" id="KW-1185">Reference proteome</keyword>
<dbReference type="InterPro" id="IPR051258">
    <property type="entry name" value="Diverse_Substrate_Transporter"/>
</dbReference>
<evidence type="ECO:0000256" key="6">
    <source>
        <dbReference type="SAM" id="Phobius"/>
    </source>
</evidence>
<feature type="transmembrane region" description="Helical" evidence="6">
    <location>
        <begin position="143"/>
        <end position="161"/>
    </location>
</feature>
<protein>
    <submittedName>
        <fullName evidence="9">EamA-like transporter family protein</fullName>
    </submittedName>
</protein>
<dbReference type="Proteomes" id="UP000245790">
    <property type="component" value="Unassembled WGS sequence"/>
</dbReference>
<evidence type="ECO:0000256" key="4">
    <source>
        <dbReference type="ARBA" id="ARBA00022989"/>
    </source>
</evidence>
<keyword evidence="7" id="KW-0732">Signal</keyword>
<evidence type="ECO:0000256" key="3">
    <source>
        <dbReference type="ARBA" id="ARBA00022692"/>
    </source>
</evidence>